<dbReference type="EMBL" id="AXCR01000008">
    <property type="protein sequence ID" value="KJR84017.1"/>
    <property type="molecule type" value="Genomic_DNA"/>
</dbReference>
<evidence type="ECO:0000313" key="3">
    <source>
        <dbReference type="Proteomes" id="UP000033710"/>
    </source>
</evidence>
<dbReference type="AlphaFoldDB" id="A0A0F2M2U5"/>
<reference evidence="2 3" key="1">
    <citation type="journal article" date="2014" name="BMC Genomics">
        <title>Comparative genomics of the major fungal agents of human and animal Sporotrichosis: Sporothrix schenckii and Sporothrix brasiliensis.</title>
        <authorList>
            <person name="Teixeira M.M."/>
            <person name="de Almeida L.G."/>
            <person name="Kubitschek-Barreira P."/>
            <person name="Alves F.L."/>
            <person name="Kioshima E.S."/>
            <person name="Abadio A.K."/>
            <person name="Fernandes L."/>
            <person name="Derengowski L.S."/>
            <person name="Ferreira K.S."/>
            <person name="Souza R.C."/>
            <person name="Ruiz J.C."/>
            <person name="de Andrade N.C."/>
            <person name="Paes H.C."/>
            <person name="Nicola A.M."/>
            <person name="Albuquerque P."/>
            <person name="Gerber A.L."/>
            <person name="Martins V.P."/>
            <person name="Peconick L.D."/>
            <person name="Neto A.V."/>
            <person name="Chaucanez C.B."/>
            <person name="Silva P.A."/>
            <person name="Cunha O.L."/>
            <person name="de Oliveira F.F."/>
            <person name="dos Santos T.C."/>
            <person name="Barros A.L."/>
            <person name="Soares M.A."/>
            <person name="de Oliveira L.M."/>
            <person name="Marini M.M."/>
            <person name="Villalobos-Duno H."/>
            <person name="Cunha M.M."/>
            <person name="de Hoog S."/>
            <person name="da Silveira J.F."/>
            <person name="Henrissat B."/>
            <person name="Nino-Vega G.A."/>
            <person name="Cisalpino P.S."/>
            <person name="Mora-Montes H.M."/>
            <person name="Almeida S.R."/>
            <person name="Stajich J.E."/>
            <person name="Lopes-Bezerra L.M."/>
            <person name="Vasconcelos A.T."/>
            <person name="Felipe M.S."/>
        </authorList>
    </citation>
    <scope>NUCLEOTIDE SEQUENCE [LARGE SCALE GENOMIC DNA]</scope>
    <source>
        <strain evidence="2 3">1099-18</strain>
    </source>
</reference>
<proteinExistence type="predicted"/>
<dbReference type="VEuPathDB" id="FungiDB:SPSK_10306"/>
<gene>
    <name evidence="2" type="ORF">SPSK_10306</name>
</gene>
<evidence type="ECO:0000256" key="1">
    <source>
        <dbReference type="SAM" id="MobiDB-lite"/>
    </source>
</evidence>
<feature type="compositionally biased region" description="Basic and acidic residues" evidence="1">
    <location>
        <begin position="8"/>
        <end position="18"/>
    </location>
</feature>
<feature type="region of interest" description="Disordered" evidence="1">
    <location>
        <begin position="38"/>
        <end position="82"/>
    </location>
</feature>
<dbReference type="GeneID" id="27672057"/>
<dbReference type="KEGG" id="ssck:SPSK_10306"/>
<reference evidence="2 3" key="2">
    <citation type="journal article" date="2015" name="Eukaryot. Cell">
        <title>Asexual propagation of a virulent clone complex in a human and feline outbreak of sporotrichosis.</title>
        <authorList>
            <person name="Teixeira Mde M."/>
            <person name="Rodrigues A.M."/>
            <person name="Tsui C.K."/>
            <person name="de Almeida L.G."/>
            <person name="Van Diepeningen A.D."/>
            <person name="van den Ende B.G."/>
            <person name="Fernandes G.F."/>
            <person name="Kano R."/>
            <person name="Hamelin R.C."/>
            <person name="Lopes-Bezerra L.M."/>
            <person name="Vasconcelos A.T."/>
            <person name="de Hoog S."/>
            <person name="de Camargo Z.P."/>
            <person name="Felipe M.S."/>
        </authorList>
    </citation>
    <scope>NUCLEOTIDE SEQUENCE [LARGE SCALE GENOMIC DNA]</scope>
    <source>
        <strain evidence="2 3">1099-18</strain>
    </source>
</reference>
<sequence length="82" mass="9502">MSAGDVGDENKTGGDAARRRTYRMRGCGLGRFERIGRNTGRATSVVGGNKQGTEPEMESNSFRDMQIRRVRQWRQRKERRRR</sequence>
<organism evidence="2 3">
    <name type="scientific">Sporothrix schenckii 1099-18</name>
    <dbReference type="NCBI Taxonomy" id="1397361"/>
    <lineage>
        <taxon>Eukaryota</taxon>
        <taxon>Fungi</taxon>
        <taxon>Dikarya</taxon>
        <taxon>Ascomycota</taxon>
        <taxon>Pezizomycotina</taxon>
        <taxon>Sordariomycetes</taxon>
        <taxon>Sordariomycetidae</taxon>
        <taxon>Ophiostomatales</taxon>
        <taxon>Ophiostomataceae</taxon>
        <taxon>Sporothrix</taxon>
    </lineage>
</organism>
<dbReference type="RefSeq" id="XP_016586693.1">
    <property type="nucleotide sequence ID" value="XM_016736780.1"/>
</dbReference>
<name>A0A0F2M2U5_SPOSC</name>
<feature type="region of interest" description="Disordered" evidence="1">
    <location>
        <begin position="1"/>
        <end position="21"/>
    </location>
</feature>
<accession>A0A0F2M2U5</accession>
<comment type="caution">
    <text evidence="2">The sequence shown here is derived from an EMBL/GenBank/DDBJ whole genome shotgun (WGS) entry which is preliminary data.</text>
</comment>
<evidence type="ECO:0000313" key="2">
    <source>
        <dbReference type="EMBL" id="KJR84017.1"/>
    </source>
</evidence>
<feature type="compositionally biased region" description="Basic residues" evidence="1">
    <location>
        <begin position="68"/>
        <end position="82"/>
    </location>
</feature>
<protein>
    <submittedName>
        <fullName evidence="2">Uncharacterized protein</fullName>
    </submittedName>
</protein>
<dbReference type="Proteomes" id="UP000033710">
    <property type="component" value="Unassembled WGS sequence"/>
</dbReference>